<comment type="caution">
    <text evidence="3">The sequence shown here is derived from an EMBL/GenBank/DDBJ whole genome shotgun (WGS) entry which is preliminary data.</text>
</comment>
<feature type="coiled-coil region" evidence="1">
    <location>
        <begin position="213"/>
        <end position="254"/>
    </location>
</feature>
<feature type="compositionally biased region" description="Polar residues" evidence="2">
    <location>
        <begin position="352"/>
        <end position="362"/>
    </location>
</feature>
<dbReference type="STRING" id="665126.ABB55_11330"/>
<gene>
    <name evidence="3" type="ORF">ABB55_11330</name>
</gene>
<feature type="region of interest" description="Disordered" evidence="2">
    <location>
        <begin position="315"/>
        <end position="362"/>
    </location>
</feature>
<accession>A0A0P6WDF7</accession>
<evidence type="ECO:0000256" key="1">
    <source>
        <dbReference type="SAM" id="Coils"/>
    </source>
</evidence>
<dbReference type="Gene3D" id="1.10.287.1490">
    <property type="match status" value="1"/>
</dbReference>
<name>A0A0P6WDF7_9HYPH</name>
<evidence type="ECO:0000313" key="4">
    <source>
        <dbReference type="Proteomes" id="UP000048984"/>
    </source>
</evidence>
<proteinExistence type="predicted"/>
<keyword evidence="4" id="KW-1185">Reference proteome</keyword>
<reference evidence="3 4" key="1">
    <citation type="submission" date="2015-09" db="EMBL/GenBank/DDBJ databases">
        <authorList>
            <person name="Jackson K.R."/>
            <person name="Lunt B.L."/>
            <person name="Fisher J.N.B."/>
            <person name="Gardner A.V."/>
            <person name="Bailey M.E."/>
            <person name="Deus L.M."/>
            <person name="Earl A.S."/>
            <person name="Gibby P.D."/>
            <person name="Hartmann K.A."/>
            <person name="Liu J.E."/>
            <person name="Manci A.M."/>
            <person name="Nielsen D.A."/>
            <person name="Solomon M.B."/>
            <person name="Breakwell D.P."/>
            <person name="Burnett S.H."/>
            <person name="Grose J.H."/>
        </authorList>
    </citation>
    <scope>NUCLEOTIDE SEQUENCE [LARGE SCALE GENOMIC DNA]</scope>
    <source>
        <strain evidence="3 4">16</strain>
    </source>
</reference>
<feature type="compositionally biased region" description="Pro residues" evidence="2">
    <location>
        <begin position="23"/>
        <end position="34"/>
    </location>
</feature>
<evidence type="ECO:0000313" key="3">
    <source>
        <dbReference type="EMBL" id="KPL52733.1"/>
    </source>
</evidence>
<dbReference type="EMBL" id="LJYW01000001">
    <property type="protein sequence ID" value="KPL52733.1"/>
    <property type="molecule type" value="Genomic_DNA"/>
</dbReference>
<dbReference type="AlphaFoldDB" id="A0A0P6WDF7"/>
<keyword evidence="1" id="KW-0175">Coiled coil</keyword>
<feature type="compositionally biased region" description="Polar residues" evidence="2">
    <location>
        <begin position="320"/>
        <end position="330"/>
    </location>
</feature>
<organism evidence="3 4">
    <name type="scientific">Prosthecodimorpha hirschii</name>
    <dbReference type="NCBI Taxonomy" id="665126"/>
    <lineage>
        <taxon>Bacteria</taxon>
        <taxon>Pseudomonadati</taxon>
        <taxon>Pseudomonadota</taxon>
        <taxon>Alphaproteobacteria</taxon>
        <taxon>Hyphomicrobiales</taxon>
        <taxon>Ancalomicrobiaceae</taxon>
        <taxon>Prosthecodimorpha</taxon>
    </lineage>
</organism>
<feature type="region of interest" description="Disordered" evidence="2">
    <location>
        <begin position="1"/>
        <end position="67"/>
    </location>
</feature>
<protein>
    <submittedName>
        <fullName evidence="3">Uncharacterized protein</fullName>
    </submittedName>
</protein>
<sequence>MAEIGSNRGIPIGDLIAGFPSVSPSPPQVAPTPPEGTEMPDLAVERPSPLQPGDLDGGPVSGYGPASGRLNRLLAQLDETCGPSAEGEPVTPFEQGLALKRRIDSLEARTAELLQTIGRHEAALVECRARIDRLTAEREMLGGDLVAARRNLAAVLTTIERGGPEAERRLADERQALTGQIARLEGEIGHLDLDISAHIATAAIIEADLFDSQEELRKSRAALLRQRDRLDEAVESLNNILDMIRAALAEMKREGHEFRLALIEALRLLRAEAHDDKTAAWLKKQFDEGMLDAETAAALLLALPQALADALRQIGATGPTDRSNGPTDSSGGIAGRSGPPSEPPPPEEAPRVQTSSRLRLGL</sequence>
<reference evidence="3 4" key="2">
    <citation type="submission" date="2015-10" db="EMBL/GenBank/DDBJ databases">
        <title>Draft Genome Sequence of Prosthecomicrobium hirschii ATCC 27832.</title>
        <authorList>
            <person name="Daniel J."/>
            <person name="Givan S.A."/>
            <person name="Brun Y.V."/>
            <person name="Brown P.J."/>
        </authorList>
    </citation>
    <scope>NUCLEOTIDE SEQUENCE [LARGE SCALE GENOMIC DNA]</scope>
    <source>
        <strain evidence="3 4">16</strain>
    </source>
</reference>
<dbReference type="Proteomes" id="UP000048984">
    <property type="component" value="Unassembled WGS sequence"/>
</dbReference>
<evidence type="ECO:0000256" key="2">
    <source>
        <dbReference type="SAM" id="MobiDB-lite"/>
    </source>
</evidence>